<dbReference type="AlphaFoldDB" id="A0A8H5GMV3"/>
<sequence>MAFDSNASDAQGTLLSDEAIARMMRPYITTMFSEFNSKWQTRMDEELRKQREEFDALLRDTRWQEFLQACTTRSQVVEEAVHRAERAEASVRKLEKELVIVKERAAKVVIQATAQSFGKSAVLKALDEGDEEQRDSDGEDEDATKVHSSVDTKVHPYHRKTLTSDSKLSSSRLAKSINRSQSCPRPMISRRRPSSAPTPTASLSRCNPQAQRPLSESYPHPHRGDSSSTDNTASTSASDLPTPRPGNTDHGGPLLGGFAFPSHRLSLSQSTNDTTSTFDSSAPLHSHVAESEAALKDVLRSLSKYKRPSSITSISSAGVKT</sequence>
<evidence type="ECO:0000256" key="2">
    <source>
        <dbReference type="SAM" id="MobiDB-lite"/>
    </source>
</evidence>
<keyword evidence="4" id="KW-1185">Reference proteome</keyword>
<evidence type="ECO:0000313" key="4">
    <source>
        <dbReference type="Proteomes" id="UP000559256"/>
    </source>
</evidence>
<feature type="compositionally biased region" description="Basic and acidic residues" evidence="2">
    <location>
        <begin position="143"/>
        <end position="154"/>
    </location>
</feature>
<feature type="compositionally biased region" description="Low complexity" evidence="2">
    <location>
        <begin position="268"/>
        <end position="281"/>
    </location>
</feature>
<name>A0A8H5GMV3_9AGAR</name>
<dbReference type="EMBL" id="JAACJM010000018">
    <property type="protein sequence ID" value="KAF5367706.1"/>
    <property type="molecule type" value="Genomic_DNA"/>
</dbReference>
<dbReference type="Proteomes" id="UP000559256">
    <property type="component" value="Unassembled WGS sequence"/>
</dbReference>
<feature type="coiled-coil region" evidence="1">
    <location>
        <begin position="77"/>
        <end position="104"/>
    </location>
</feature>
<feature type="compositionally biased region" description="Low complexity" evidence="2">
    <location>
        <begin position="163"/>
        <end position="187"/>
    </location>
</feature>
<comment type="caution">
    <text evidence="3">The sequence shown here is derived from an EMBL/GenBank/DDBJ whole genome shotgun (WGS) entry which is preliminary data.</text>
</comment>
<feature type="compositionally biased region" description="Acidic residues" evidence="2">
    <location>
        <begin position="128"/>
        <end position="142"/>
    </location>
</feature>
<feature type="compositionally biased region" description="Low complexity" evidence="2">
    <location>
        <begin position="226"/>
        <end position="239"/>
    </location>
</feature>
<evidence type="ECO:0000313" key="3">
    <source>
        <dbReference type="EMBL" id="KAF5367706.1"/>
    </source>
</evidence>
<accession>A0A8H5GMV3</accession>
<proteinExistence type="predicted"/>
<protein>
    <submittedName>
        <fullName evidence="3">Uncharacterized protein</fullName>
    </submittedName>
</protein>
<feature type="compositionally biased region" description="Low complexity" evidence="2">
    <location>
        <begin position="194"/>
        <end position="205"/>
    </location>
</feature>
<organism evidence="3 4">
    <name type="scientific">Tetrapyrgos nigripes</name>
    <dbReference type="NCBI Taxonomy" id="182062"/>
    <lineage>
        <taxon>Eukaryota</taxon>
        <taxon>Fungi</taxon>
        <taxon>Dikarya</taxon>
        <taxon>Basidiomycota</taxon>
        <taxon>Agaricomycotina</taxon>
        <taxon>Agaricomycetes</taxon>
        <taxon>Agaricomycetidae</taxon>
        <taxon>Agaricales</taxon>
        <taxon>Marasmiineae</taxon>
        <taxon>Marasmiaceae</taxon>
        <taxon>Tetrapyrgos</taxon>
    </lineage>
</organism>
<reference evidence="3 4" key="1">
    <citation type="journal article" date="2020" name="ISME J.">
        <title>Uncovering the hidden diversity of litter-decomposition mechanisms in mushroom-forming fungi.</title>
        <authorList>
            <person name="Floudas D."/>
            <person name="Bentzer J."/>
            <person name="Ahren D."/>
            <person name="Johansson T."/>
            <person name="Persson P."/>
            <person name="Tunlid A."/>
        </authorList>
    </citation>
    <scope>NUCLEOTIDE SEQUENCE [LARGE SCALE GENOMIC DNA]</scope>
    <source>
        <strain evidence="3 4">CBS 291.85</strain>
    </source>
</reference>
<gene>
    <name evidence="3" type="ORF">D9758_009855</name>
</gene>
<keyword evidence="1" id="KW-0175">Coiled coil</keyword>
<feature type="region of interest" description="Disordered" evidence="2">
    <location>
        <begin position="128"/>
        <end position="285"/>
    </location>
</feature>
<evidence type="ECO:0000256" key="1">
    <source>
        <dbReference type="SAM" id="Coils"/>
    </source>
</evidence>